<dbReference type="Pfam" id="PF13537">
    <property type="entry name" value="GATase_7"/>
    <property type="match status" value="1"/>
</dbReference>
<feature type="active site" description="Nucleophile" evidence="7">
    <location>
        <position position="15"/>
    </location>
</feature>
<evidence type="ECO:0000256" key="1">
    <source>
        <dbReference type="ARBA" id="ARBA00005209"/>
    </source>
</evidence>
<protein>
    <recommendedName>
        <fullName evidence="7">Amidophosphoribosyltransferase</fullName>
        <shortName evidence="7">ATase</shortName>
        <ecNumber evidence="7">2.4.2.14</ecNumber>
    </recommendedName>
    <alternativeName>
        <fullName evidence="7">Glutamine phosphoribosylpyrophosphate amidotransferase</fullName>
        <shortName evidence="7">GPATase</shortName>
    </alternativeName>
</protein>
<dbReference type="PANTHER" id="PTHR11907">
    <property type="entry name" value="AMIDOPHOSPHORIBOSYLTRANSFERASE"/>
    <property type="match status" value="1"/>
</dbReference>
<comment type="function">
    <text evidence="7">Catalyzes the formation of phosphoribosylamine from phosphoribosylpyrophosphate (PRPP) and glutamine.</text>
</comment>
<dbReference type="InterPro" id="IPR029057">
    <property type="entry name" value="PRTase-like"/>
</dbReference>
<evidence type="ECO:0000256" key="2">
    <source>
        <dbReference type="ARBA" id="ARBA00010138"/>
    </source>
</evidence>
<dbReference type="Proteomes" id="UP001204798">
    <property type="component" value="Unassembled WGS sequence"/>
</dbReference>
<reference evidence="10 11" key="1">
    <citation type="submission" date="2022-08" db="EMBL/GenBank/DDBJ databases">
        <title>Bacterial and archaeal communities from various locations to study Microbial Dark Matter (Phase II).</title>
        <authorList>
            <person name="Stepanauskas R."/>
        </authorList>
    </citation>
    <scope>NUCLEOTIDE SEQUENCE [LARGE SCALE GENOMIC DNA]</scope>
    <source>
        <strain evidence="10 11">PD1</strain>
    </source>
</reference>
<feature type="domain" description="Glutamine amidotransferase type-2" evidence="9">
    <location>
        <begin position="15"/>
        <end position="235"/>
    </location>
</feature>
<gene>
    <name evidence="7" type="primary">purF</name>
    <name evidence="10" type="ORF">M2350_003444</name>
</gene>
<evidence type="ECO:0000256" key="6">
    <source>
        <dbReference type="ARBA" id="ARBA00022962"/>
    </source>
</evidence>
<evidence type="ECO:0000259" key="9">
    <source>
        <dbReference type="PROSITE" id="PS51278"/>
    </source>
</evidence>
<dbReference type="SUPFAM" id="SSF53271">
    <property type="entry name" value="PRTase-like"/>
    <property type="match status" value="1"/>
</dbReference>
<keyword evidence="7" id="KW-0004">4Fe-4S</keyword>
<comment type="caution">
    <text evidence="7">Lacks conserved residue(s) required for the propagation of feature annotation.</text>
</comment>
<dbReference type="SUPFAM" id="SSF56235">
    <property type="entry name" value="N-terminal nucleophile aminohydrolases (Ntn hydrolases)"/>
    <property type="match status" value="1"/>
</dbReference>
<dbReference type="Pfam" id="PF00156">
    <property type="entry name" value="Pribosyltran"/>
    <property type="match status" value="1"/>
</dbReference>
<dbReference type="EC" id="2.4.2.14" evidence="7"/>
<keyword evidence="3 7" id="KW-0328">Glycosyltransferase</keyword>
<accession>A0ABT2ESR0</accession>
<evidence type="ECO:0000313" key="10">
    <source>
        <dbReference type="EMBL" id="MCS3921003.1"/>
    </source>
</evidence>
<dbReference type="Gene3D" id="3.40.50.2020">
    <property type="match status" value="1"/>
</dbReference>
<comment type="similarity">
    <text evidence="2 7 8">In the C-terminal section; belongs to the purine/pyrimidine phosphoribosyltransferase family.</text>
</comment>
<feature type="binding site" evidence="7">
    <location>
        <position position="397"/>
    </location>
    <ligand>
        <name>[4Fe-4S] cluster</name>
        <dbReference type="ChEBI" id="CHEBI:49883"/>
    </ligand>
</feature>
<feature type="binding site" evidence="7">
    <location>
        <position position="451"/>
    </location>
    <ligand>
        <name>[4Fe-4S] cluster</name>
        <dbReference type="ChEBI" id="CHEBI:49883"/>
    </ligand>
</feature>
<dbReference type="InterPro" id="IPR035584">
    <property type="entry name" value="PurF_N"/>
</dbReference>
<keyword evidence="11" id="KW-1185">Reference proteome</keyword>
<keyword evidence="4 7" id="KW-0808">Transferase</keyword>
<organism evidence="10 11">
    <name type="scientific">Candidatus Fervidibacter sacchari</name>
    <dbReference type="NCBI Taxonomy" id="1448929"/>
    <lineage>
        <taxon>Bacteria</taxon>
        <taxon>Candidatus Fervidibacterota</taxon>
        <taxon>Candidatus Fervidibacter</taxon>
    </lineage>
</organism>
<dbReference type="PIRSF" id="PIRSF000485">
    <property type="entry name" value="Amd_phspho_trans"/>
    <property type="match status" value="1"/>
</dbReference>
<comment type="caution">
    <text evidence="10">The sequence shown here is derived from an EMBL/GenBank/DDBJ whole genome shotgun (WGS) entry which is preliminary data.</text>
</comment>
<dbReference type="InterPro" id="IPR000836">
    <property type="entry name" value="PRTase_dom"/>
</dbReference>
<keyword evidence="7" id="KW-0411">Iron-sulfur</keyword>
<evidence type="ECO:0000313" key="11">
    <source>
        <dbReference type="Proteomes" id="UP001204798"/>
    </source>
</evidence>
<dbReference type="InterPro" id="IPR017932">
    <property type="entry name" value="GATase_2_dom"/>
</dbReference>
<keyword evidence="7" id="KW-0408">Iron</keyword>
<dbReference type="Gene3D" id="3.60.20.10">
    <property type="entry name" value="Glutamine Phosphoribosylpyrophosphate, subunit 1, domain 1"/>
    <property type="match status" value="1"/>
</dbReference>
<dbReference type="HAMAP" id="MF_01931">
    <property type="entry name" value="PurF"/>
    <property type="match status" value="1"/>
</dbReference>
<evidence type="ECO:0000256" key="5">
    <source>
        <dbReference type="ARBA" id="ARBA00022755"/>
    </source>
</evidence>
<evidence type="ECO:0000256" key="4">
    <source>
        <dbReference type="ARBA" id="ARBA00022679"/>
    </source>
</evidence>
<keyword evidence="7" id="KW-0479">Metal-binding</keyword>
<evidence type="ECO:0000256" key="3">
    <source>
        <dbReference type="ARBA" id="ARBA00022676"/>
    </source>
</evidence>
<dbReference type="EMBL" id="JANUCP010000008">
    <property type="protein sequence ID" value="MCS3921003.1"/>
    <property type="molecule type" value="Genomic_DNA"/>
</dbReference>
<dbReference type="InterPro" id="IPR029055">
    <property type="entry name" value="Ntn_hydrolases_N"/>
</dbReference>
<keyword evidence="5 7" id="KW-0658">Purine biosynthesis</keyword>
<evidence type="ECO:0000256" key="8">
    <source>
        <dbReference type="PIRNR" id="PIRNR000485"/>
    </source>
</evidence>
<dbReference type="CDD" id="cd00715">
    <property type="entry name" value="GPATase_N"/>
    <property type="match status" value="1"/>
</dbReference>
<comment type="catalytic activity">
    <reaction evidence="7 8">
        <text>5-phospho-beta-D-ribosylamine + L-glutamate + diphosphate = 5-phospho-alpha-D-ribose 1-diphosphate + L-glutamine + H2O</text>
        <dbReference type="Rhea" id="RHEA:14905"/>
        <dbReference type="ChEBI" id="CHEBI:15377"/>
        <dbReference type="ChEBI" id="CHEBI:29985"/>
        <dbReference type="ChEBI" id="CHEBI:33019"/>
        <dbReference type="ChEBI" id="CHEBI:58017"/>
        <dbReference type="ChEBI" id="CHEBI:58359"/>
        <dbReference type="ChEBI" id="CHEBI:58681"/>
        <dbReference type="EC" id="2.4.2.14"/>
    </reaction>
</comment>
<dbReference type="InterPro" id="IPR005854">
    <property type="entry name" value="PurF"/>
</dbReference>
<dbReference type="PROSITE" id="PS51278">
    <property type="entry name" value="GATASE_TYPE_2"/>
    <property type="match status" value="1"/>
</dbReference>
<proteinExistence type="inferred from homology"/>
<dbReference type="GO" id="GO:0004044">
    <property type="term" value="F:amidophosphoribosyltransferase activity"/>
    <property type="evidence" value="ECO:0007669"/>
    <property type="project" value="UniProtKB-EC"/>
</dbReference>
<sequence length="481" mass="53482">MSEYEFLGEGLPEECGVFGVFAPGDDVARITYFGLFALQHRGQESAGIAVADGRTVKVHKRMGLVAQVFDEETLLALKGHIAIGHTRYSTTGSSNIANAQPFMEHHRGIPFALGHNGNLVNALELRQELERLGFRFEGTSDSEIIAKLIASYDELDFERAVMAAMNQLRGAFSLVILSPDKLFAVRDPYGVRPLVIGKLNGSHWVIASETCALNPVGAVYVRDVEPGEMVIVDDKGLHIVRWAEVVKPSLCIFEFVYLARPDSHLYGQNVHMVRRRMGQILAREHPADADIVIPVPDTGTPAALGYSEASGIPYAEGFIKNRYIHRTFIQPSQRQRELGVRIKLTPLREIIEGKRVVVVEDSIVRGTTTRNIVSMLREAGAKEIHVRISSPPYRFPCFYGIDTAARCELIAAQLDVEEIRRYIGADSLGYLSIEGLFEAVGGKAERFCSACFDGRYPIPIPQHLKLSKHLFEEEAELLRVR</sequence>
<keyword evidence="6 7" id="KW-0315">Glutamine amidotransferase</keyword>
<feature type="binding site" evidence="7">
    <location>
        <position position="448"/>
    </location>
    <ligand>
        <name>[4Fe-4S] cluster</name>
        <dbReference type="ChEBI" id="CHEBI:49883"/>
    </ligand>
</feature>
<feature type="binding site" evidence="7">
    <location>
        <position position="251"/>
    </location>
    <ligand>
        <name>[4Fe-4S] cluster</name>
        <dbReference type="ChEBI" id="CHEBI:49883"/>
    </ligand>
</feature>
<comment type="pathway">
    <text evidence="1 7 8">Purine metabolism; IMP biosynthesis via de novo pathway; N(1)-(5-phospho-D-ribosyl)glycinamide from 5-phospho-alpha-D-ribose 1-diphosphate: step 1/2.</text>
</comment>
<dbReference type="CDD" id="cd06223">
    <property type="entry name" value="PRTases_typeI"/>
    <property type="match status" value="1"/>
</dbReference>
<dbReference type="RefSeq" id="WP_259101681.1">
    <property type="nucleotide sequence ID" value="NZ_CP130454.1"/>
</dbReference>
<dbReference type="NCBIfam" id="TIGR01134">
    <property type="entry name" value="purF"/>
    <property type="match status" value="1"/>
</dbReference>
<comment type="cofactor">
    <cofactor evidence="7">
        <name>[4Fe-4S] cluster</name>
        <dbReference type="ChEBI" id="CHEBI:49883"/>
    </cofactor>
    <text evidence="7">Binds 1 [4Fe-4S] cluster per subunit.</text>
</comment>
<name>A0ABT2ESR0_9BACT</name>
<evidence type="ECO:0000256" key="7">
    <source>
        <dbReference type="HAMAP-Rule" id="MF_01931"/>
    </source>
</evidence>